<organism evidence="1 2">
    <name type="scientific">Polycladomyces subterraneus</name>
    <dbReference type="NCBI Taxonomy" id="1016997"/>
    <lineage>
        <taxon>Bacteria</taxon>
        <taxon>Bacillati</taxon>
        <taxon>Bacillota</taxon>
        <taxon>Bacilli</taxon>
        <taxon>Bacillales</taxon>
        <taxon>Thermoactinomycetaceae</taxon>
        <taxon>Polycladomyces</taxon>
    </lineage>
</organism>
<accession>A0ABT8IP85</accession>
<dbReference type="EMBL" id="JANRHH010000041">
    <property type="protein sequence ID" value="MDN4594574.1"/>
    <property type="molecule type" value="Genomic_DNA"/>
</dbReference>
<reference evidence="1" key="1">
    <citation type="submission" date="2022-08" db="EMBL/GenBank/DDBJ databases">
        <title>Polycladomyces zharkentsis sp. nov., a novel thermophilic CMC and starch-degrading bacterium isolated from a geothermal spring in Kazakhstan.</title>
        <authorList>
            <person name="Mashzhan A."/>
            <person name="Kistaubaeva A."/>
            <person name="Javier-Lopez R."/>
            <person name="Birkeland N.-K."/>
        </authorList>
    </citation>
    <scope>NUCLEOTIDE SEQUENCE</scope>
    <source>
        <strain evidence="1">KSR 13</strain>
    </source>
</reference>
<protein>
    <submittedName>
        <fullName evidence="1">Uncharacterized protein</fullName>
    </submittedName>
</protein>
<evidence type="ECO:0000313" key="1">
    <source>
        <dbReference type="EMBL" id="MDN4594574.1"/>
    </source>
</evidence>
<sequence length="83" mass="9764">MTDPGDVARGRSFPLHYIRFCPAKWRNEPIIKLREREICPNAAFEKDDWHLAGVNRFGRRSRRHARVPHACGRKTRLLRSQKG</sequence>
<gene>
    <name evidence="1" type="ORF">NWF35_11850</name>
</gene>
<dbReference type="Proteomes" id="UP001174196">
    <property type="component" value="Unassembled WGS sequence"/>
</dbReference>
<name>A0ABT8IP85_9BACL</name>
<proteinExistence type="predicted"/>
<keyword evidence="2" id="KW-1185">Reference proteome</keyword>
<evidence type="ECO:0000313" key="2">
    <source>
        <dbReference type="Proteomes" id="UP001174196"/>
    </source>
</evidence>
<comment type="caution">
    <text evidence="1">The sequence shown here is derived from an EMBL/GenBank/DDBJ whole genome shotgun (WGS) entry which is preliminary data.</text>
</comment>
<dbReference type="RefSeq" id="WP_301239325.1">
    <property type="nucleotide sequence ID" value="NZ_JANRHH010000041.1"/>
</dbReference>